<dbReference type="EMBL" id="KQ086000">
    <property type="protein sequence ID" value="KLO11447.1"/>
    <property type="molecule type" value="Genomic_DNA"/>
</dbReference>
<reference evidence="2 3" key="1">
    <citation type="submission" date="2015-04" db="EMBL/GenBank/DDBJ databases">
        <title>Complete genome sequence of Schizopora paradoxa KUC8140, a cosmopolitan wood degrader in East Asia.</title>
        <authorList>
            <consortium name="DOE Joint Genome Institute"/>
            <person name="Min B."/>
            <person name="Park H."/>
            <person name="Jang Y."/>
            <person name="Kim J.-J."/>
            <person name="Kim K.H."/>
            <person name="Pangilinan J."/>
            <person name="Lipzen A."/>
            <person name="Riley R."/>
            <person name="Grigoriev I.V."/>
            <person name="Spatafora J.W."/>
            <person name="Choi I.-G."/>
        </authorList>
    </citation>
    <scope>NUCLEOTIDE SEQUENCE [LARGE SCALE GENOMIC DNA]</scope>
    <source>
        <strain evidence="2 3">KUC8140</strain>
    </source>
</reference>
<dbReference type="Proteomes" id="UP000053477">
    <property type="component" value="Unassembled WGS sequence"/>
</dbReference>
<evidence type="ECO:0000313" key="2">
    <source>
        <dbReference type="EMBL" id="KLO11447.1"/>
    </source>
</evidence>
<keyword evidence="3" id="KW-1185">Reference proteome</keyword>
<protein>
    <recommendedName>
        <fullName evidence="4">Secreted protein</fullName>
    </recommendedName>
</protein>
<accession>A0A0H2RIJ0</accession>
<gene>
    <name evidence="2" type="ORF">SCHPADRAFT_906039</name>
</gene>
<feature type="signal peptide" evidence="1">
    <location>
        <begin position="1"/>
        <end position="28"/>
    </location>
</feature>
<feature type="chain" id="PRO_5005201943" description="Secreted protein" evidence="1">
    <location>
        <begin position="29"/>
        <end position="78"/>
    </location>
</feature>
<organism evidence="2 3">
    <name type="scientific">Schizopora paradoxa</name>
    <dbReference type="NCBI Taxonomy" id="27342"/>
    <lineage>
        <taxon>Eukaryota</taxon>
        <taxon>Fungi</taxon>
        <taxon>Dikarya</taxon>
        <taxon>Basidiomycota</taxon>
        <taxon>Agaricomycotina</taxon>
        <taxon>Agaricomycetes</taxon>
        <taxon>Hymenochaetales</taxon>
        <taxon>Schizoporaceae</taxon>
        <taxon>Schizopora</taxon>
    </lineage>
</organism>
<evidence type="ECO:0000313" key="3">
    <source>
        <dbReference type="Proteomes" id="UP000053477"/>
    </source>
</evidence>
<evidence type="ECO:0000256" key="1">
    <source>
        <dbReference type="SAM" id="SignalP"/>
    </source>
</evidence>
<dbReference type="AlphaFoldDB" id="A0A0H2RIJ0"/>
<proteinExistence type="predicted"/>
<evidence type="ECO:0008006" key="4">
    <source>
        <dbReference type="Google" id="ProtNLM"/>
    </source>
</evidence>
<sequence>MSRPSCSPFSLLSASVSSVLIIITIISADSDDSDDSSLLPSQTRIYALSPRVYTYHSPEFTLQYPQAMRKRKEVLFHL</sequence>
<dbReference type="InParanoid" id="A0A0H2RIJ0"/>
<name>A0A0H2RIJ0_9AGAM</name>
<keyword evidence="1" id="KW-0732">Signal</keyword>